<dbReference type="Gene3D" id="3.30.200.20">
    <property type="entry name" value="Phosphorylase Kinase, domain 1"/>
    <property type="match status" value="1"/>
</dbReference>
<dbReference type="PROSITE" id="PS50011">
    <property type="entry name" value="PROTEIN_KINASE_DOM"/>
    <property type="match status" value="1"/>
</dbReference>
<evidence type="ECO:0000313" key="9">
    <source>
        <dbReference type="Proteomes" id="UP000317243"/>
    </source>
</evidence>
<feature type="compositionally biased region" description="Pro residues" evidence="6">
    <location>
        <begin position="395"/>
        <end position="406"/>
    </location>
</feature>
<dbReference type="CDD" id="cd14014">
    <property type="entry name" value="STKc_PknB_like"/>
    <property type="match status" value="1"/>
</dbReference>
<feature type="compositionally biased region" description="Low complexity" evidence="6">
    <location>
        <begin position="342"/>
        <end position="373"/>
    </location>
</feature>
<feature type="compositionally biased region" description="Pro residues" evidence="6">
    <location>
        <begin position="485"/>
        <end position="502"/>
    </location>
</feature>
<organism evidence="8 9">
    <name type="scientific">Thalassoglobus neptunius</name>
    <dbReference type="NCBI Taxonomy" id="1938619"/>
    <lineage>
        <taxon>Bacteria</taxon>
        <taxon>Pseudomonadati</taxon>
        <taxon>Planctomycetota</taxon>
        <taxon>Planctomycetia</taxon>
        <taxon>Planctomycetales</taxon>
        <taxon>Planctomycetaceae</taxon>
        <taxon>Thalassoglobus</taxon>
    </lineage>
</organism>
<comment type="caution">
    <text evidence="8">The sequence shown here is derived from an EMBL/GenBank/DDBJ whole genome shotgun (WGS) entry which is preliminary data.</text>
</comment>
<keyword evidence="3" id="KW-0547">Nucleotide-binding</keyword>
<evidence type="ECO:0000256" key="1">
    <source>
        <dbReference type="ARBA" id="ARBA00022527"/>
    </source>
</evidence>
<feature type="compositionally biased region" description="Low complexity" evidence="6">
    <location>
        <begin position="452"/>
        <end position="484"/>
    </location>
</feature>
<keyword evidence="2 8" id="KW-0808">Transferase</keyword>
<keyword evidence="5" id="KW-0067">ATP-binding</keyword>
<name>A0A5C5WP47_9PLAN</name>
<evidence type="ECO:0000256" key="2">
    <source>
        <dbReference type="ARBA" id="ARBA00022679"/>
    </source>
</evidence>
<dbReference type="InterPro" id="IPR011009">
    <property type="entry name" value="Kinase-like_dom_sf"/>
</dbReference>
<proteinExistence type="predicted"/>
<feature type="compositionally biased region" description="Basic and acidic residues" evidence="6">
    <location>
        <begin position="300"/>
        <end position="322"/>
    </location>
</feature>
<keyword evidence="4 8" id="KW-0418">Kinase</keyword>
<feature type="compositionally biased region" description="Basic and acidic residues" evidence="6">
    <location>
        <begin position="507"/>
        <end position="519"/>
    </location>
</feature>
<keyword evidence="1" id="KW-0723">Serine/threonine-protein kinase</keyword>
<feature type="region of interest" description="Disordered" evidence="6">
    <location>
        <begin position="389"/>
        <end position="532"/>
    </location>
</feature>
<dbReference type="PANTHER" id="PTHR24351">
    <property type="entry name" value="RIBOSOMAL PROTEIN S6 KINASE"/>
    <property type="match status" value="1"/>
</dbReference>
<dbReference type="EMBL" id="SIHI01000007">
    <property type="protein sequence ID" value="TWT52200.1"/>
    <property type="molecule type" value="Genomic_DNA"/>
</dbReference>
<evidence type="ECO:0000256" key="6">
    <source>
        <dbReference type="SAM" id="MobiDB-lite"/>
    </source>
</evidence>
<sequence>MADQDKIDDFELVNCVATGGVTQIWEVKRAGSSQPLAMKLMLDEALKDPAHRQALKHEASVGKSMQHPNIISIFDVKLTKKLSYYTMEYFRSGNLKGLIRNDLPQAKARVKSLMEALAQALGYFHEKGWIHRDIKPDNVLMSKGGEVRLIDFSLASRPSNVILRAMTKKSRVSIQGTRTYIAPELVRREAITPSVDIYSLGILLYETLIGNPPFRTANPNDLLMMHVRDKPARPSELDDNITQEADNLVMRMLGKKPKDRHANMQEVYAEVRNLKFFKEDPVKVAKERADALAAGDAQAQEDRLNSRRDAERDRSKDGERKPAPKPKPKPILAKETKPQPKPEQQPAAPQQQPGAPWGQMPGQPMMPGMFPGAMPGQMPQYPGMMPQYPGMMPGQPMPGQPMPGQPMPGQQMPGQQMPGQPMPGQPMPGQPMPGQPMPGQPMPGQPMPGQPMPGQQMPGQQMPGQQMPGQQMPGQQMPGQQMPQPSVPQPSAPQPTSAPKPSAPKATETKNEPPKKAPEDIPLANFDDLQIE</sequence>
<evidence type="ECO:0000256" key="3">
    <source>
        <dbReference type="ARBA" id="ARBA00022741"/>
    </source>
</evidence>
<dbReference type="Proteomes" id="UP000317243">
    <property type="component" value="Unassembled WGS sequence"/>
</dbReference>
<reference evidence="8 9" key="1">
    <citation type="submission" date="2019-02" db="EMBL/GenBank/DDBJ databases">
        <title>Deep-cultivation of Planctomycetes and their phenomic and genomic characterization uncovers novel biology.</title>
        <authorList>
            <person name="Wiegand S."/>
            <person name="Jogler M."/>
            <person name="Boedeker C."/>
            <person name="Pinto D."/>
            <person name="Vollmers J."/>
            <person name="Rivas-Marin E."/>
            <person name="Kohn T."/>
            <person name="Peeters S.H."/>
            <person name="Heuer A."/>
            <person name="Rast P."/>
            <person name="Oberbeckmann S."/>
            <person name="Bunk B."/>
            <person name="Jeske O."/>
            <person name="Meyerdierks A."/>
            <person name="Storesund J.E."/>
            <person name="Kallscheuer N."/>
            <person name="Luecker S."/>
            <person name="Lage O.M."/>
            <person name="Pohl T."/>
            <person name="Merkel B.J."/>
            <person name="Hornburger P."/>
            <person name="Mueller R.-W."/>
            <person name="Bruemmer F."/>
            <person name="Labrenz M."/>
            <person name="Spormann A.M."/>
            <person name="Op Den Camp H."/>
            <person name="Overmann J."/>
            <person name="Amann R."/>
            <person name="Jetten M.S.M."/>
            <person name="Mascher T."/>
            <person name="Medema M.H."/>
            <person name="Devos D.P."/>
            <person name="Kaster A.-K."/>
            <person name="Ovreas L."/>
            <person name="Rohde M."/>
            <person name="Galperin M.Y."/>
            <person name="Jogler C."/>
        </authorList>
    </citation>
    <scope>NUCLEOTIDE SEQUENCE [LARGE SCALE GENOMIC DNA]</scope>
    <source>
        <strain evidence="8 9">KOR42</strain>
    </source>
</reference>
<feature type="region of interest" description="Disordered" evidence="6">
    <location>
        <begin position="289"/>
        <end position="373"/>
    </location>
</feature>
<feature type="compositionally biased region" description="Pro residues" evidence="6">
    <location>
        <begin position="420"/>
        <end position="451"/>
    </location>
</feature>
<dbReference type="SMART" id="SM00220">
    <property type="entry name" value="S_TKc"/>
    <property type="match status" value="1"/>
</dbReference>
<dbReference type="GO" id="GO:0004674">
    <property type="term" value="F:protein serine/threonine kinase activity"/>
    <property type="evidence" value="ECO:0007669"/>
    <property type="project" value="UniProtKB-KW"/>
</dbReference>
<dbReference type="GO" id="GO:0005524">
    <property type="term" value="F:ATP binding"/>
    <property type="evidence" value="ECO:0007669"/>
    <property type="project" value="UniProtKB-KW"/>
</dbReference>
<evidence type="ECO:0000313" key="8">
    <source>
        <dbReference type="EMBL" id="TWT52200.1"/>
    </source>
</evidence>
<protein>
    <submittedName>
        <fullName evidence="8">Serine/threonine-protein kinase PknB</fullName>
        <ecNumber evidence="8">2.7.11.1</ecNumber>
    </submittedName>
</protein>
<gene>
    <name evidence="8" type="primary">pknB_13</name>
    <name evidence="8" type="ORF">KOR42_30680</name>
</gene>
<keyword evidence="9" id="KW-1185">Reference proteome</keyword>
<dbReference type="AlphaFoldDB" id="A0A5C5WP47"/>
<dbReference type="Pfam" id="PF00069">
    <property type="entry name" value="Pkinase"/>
    <property type="match status" value="1"/>
</dbReference>
<accession>A0A5C5WP47</accession>
<dbReference type="EC" id="2.7.11.1" evidence="8"/>
<dbReference type="Gene3D" id="1.10.510.10">
    <property type="entry name" value="Transferase(Phosphotransferase) domain 1"/>
    <property type="match status" value="1"/>
</dbReference>
<dbReference type="SUPFAM" id="SSF56112">
    <property type="entry name" value="Protein kinase-like (PK-like)"/>
    <property type="match status" value="1"/>
</dbReference>
<evidence type="ECO:0000256" key="5">
    <source>
        <dbReference type="ARBA" id="ARBA00022840"/>
    </source>
</evidence>
<feature type="compositionally biased region" description="Low complexity" evidence="6">
    <location>
        <begin position="407"/>
        <end position="419"/>
    </location>
</feature>
<dbReference type="InterPro" id="IPR000719">
    <property type="entry name" value="Prot_kinase_dom"/>
</dbReference>
<evidence type="ECO:0000256" key="4">
    <source>
        <dbReference type="ARBA" id="ARBA00022777"/>
    </source>
</evidence>
<evidence type="ECO:0000259" key="7">
    <source>
        <dbReference type="PROSITE" id="PS50011"/>
    </source>
</evidence>
<feature type="domain" description="Protein kinase" evidence="7">
    <location>
        <begin position="10"/>
        <end position="277"/>
    </location>
</feature>
<dbReference type="OrthoDB" id="6111975at2"/>